<dbReference type="InterPro" id="IPR000182">
    <property type="entry name" value="GNAT_dom"/>
</dbReference>
<dbReference type="OrthoDB" id="4375873at2"/>
<protein>
    <submittedName>
        <fullName evidence="2">Acetyltransferase, GNAT family</fullName>
    </submittedName>
</protein>
<evidence type="ECO:0000313" key="2">
    <source>
        <dbReference type="EMBL" id="AKU95848.1"/>
    </source>
</evidence>
<dbReference type="SUPFAM" id="SSF55729">
    <property type="entry name" value="Acyl-CoA N-acyltransferases (Nat)"/>
    <property type="match status" value="1"/>
</dbReference>
<evidence type="ECO:0000313" key="3">
    <source>
        <dbReference type="Proteomes" id="UP000064967"/>
    </source>
</evidence>
<dbReference type="Pfam" id="PF00583">
    <property type="entry name" value="Acetyltransf_1"/>
    <property type="match status" value="1"/>
</dbReference>
<reference evidence="2 3" key="1">
    <citation type="submission" date="2015-08" db="EMBL/GenBank/DDBJ databases">
        <authorList>
            <person name="Babu N.S."/>
            <person name="Beckwith C.J."/>
            <person name="Beseler K.G."/>
            <person name="Brison A."/>
            <person name="Carone J.V."/>
            <person name="Caskin T.P."/>
            <person name="Diamond M."/>
            <person name="Durham M.E."/>
            <person name="Foxe J.M."/>
            <person name="Go M."/>
            <person name="Henderson B.A."/>
            <person name="Jones I.B."/>
            <person name="McGettigan J.A."/>
            <person name="Micheletti S.J."/>
            <person name="Nasrallah M.E."/>
            <person name="Ortiz D."/>
            <person name="Piller C.R."/>
            <person name="Privatt S.R."/>
            <person name="Schneider S.L."/>
            <person name="Sharp S."/>
            <person name="Smith T.C."/>
            <person name="Stanton J.D."/>
            <person name="Ullery H.E."/>
            <person name="Wilson R.J."/>
            <person name="Serrano M.G."/>
            <person name="Buck G."/>
            <person name="Lee V."/>
            <person name="Wang Y."/>
            <person name="Carvalho R."/>
            <person name="Voegtly L."/>
            <person name="Shi R."/>
            <person name="Duckworth R."/>
            <person name="Johnson A."/>
            <person name="Loviza R."/>
            <person name="Walstead R."/>
            <person name="Shah Z."/>
            <person name="Kiflezghi M."/>
            <person name="Wade K."/>
            <person name="Ball S.L."/>
            <person name="Bradley K.W."/>
            <person name="Asai D.J."/>
            <person name="Bowman C.A."/>
            <person name="Russell D.A."/>
            <person name="Pope W.H."/>
            <person name="Jacobs-Sera D."/>
            <person name="Hendrix R.W."/>
            <person name="Hatfull G.F."/>
        </authorList>
    </citation>
    <scope>NUCLEOTIDE SEQUENCE [LARGE SCALE GENOMIC DNA]</scope>
    <source>
        <strain evidence="2 3">DSM 27648</strain>
    </source>
</reference>
<dbReference type="KEGG" id="llu:AKJ09_02512"/>
<dbReference type="RefSeq" id="WP_146647225.1">
    <property type="nucleotide sequence ID" value="NZ_CP012333.1"/>
</dbReference>
<accession>A0A0K1PQP7</accession>
<dbReference type="EMBL" id="CP012333">
    <property type="protein sequence ID" value="AKU95848.1"/>
    <property type="molecule type" value="Genomic_DNA"/>
</dbReference>
<dbReference type="Gene3D" id="3.40.630.30">
    <property type="match status" value="1"/>
</dbReference>
<proteinExistence type="predicted"/>
<dbReference type="PROSITE" id="PS51186">
    <property type="entry name" value="GNAT"/>
    <property type="match status" value="1"/>
</dbReference>
<feature type="domain" description="N-acetyltransferase" evidence="1">
    <location>
        <begin position="127"/>
        <end position="268"/>
    </location>
</feature>
<organism evidence="2 3">
    <name type="scientific">Labilithrix luteola</name>
    <dbReference type="NCBI Taxonomy" id="1391654"/>
    <lineage>
        <taxon>Bacteria</taxon>
        <taxon>Pseudomonadati</taxon>
        <taxon>Myxococcota</taxon>
        <taxon>Polyangia</taxon>
        <taxon>Polyangiales</taxon>
        <taxon>Labilitrichaceae</taxon>
        <taxon>Labilithrix</taxon>
    </lineage>
</organism>
<dbReference type="Proteomes" id="UP000064967">
    <property type="component" value="Chromosome"/>
</dbReference>
<gene>
    <name evidence="2" type="ORF">AKJ09_02512</name>
</gene>
<dbReference type="STRING" id="1391654.AKJ09_02512"/>
<sequence length="268" mass="29373">MAEDRDHFIADMVHELERAAAVANWRRPDSVVDERPGWFQITTPSSKGRWHNRVVESVMTREEAPRRISEVIAHYRALGVDFAWRVGPSAAPSDLGEILANHGMVPTELVGMAAQVSRVSVSIEPRITVERVGLHNVVDYVHASAAGWNNDPATAASLLADMQRTLADPDNDCQFFVAYCDGEPAGSGALWPVSARSEYFLGSSVAPKFRGLGVYRALVAARITEMRSRGVPLATIWAMQDTSAPICQRLGFEALCKARIYAWPSALA</sequence>
<keyword evidence="3" id="KW-1185">Reference proteome</keyword>
<dbReference type="CDD" id="cd04301">
    <property type="entry name" value="NAT_SF"/>
    <property type="match status" value="1"/>
</dbReference>
<dbReference type="GO" id="GO:0016747">
    <property type="term" value="F:acyltransferase activity, transferring groups other than amino-acyl groups"/>
    <property type="evidence" value="ECO:0007669"/>
    <property type="project" value="InterPro"/>
</dbReference>
<name>A0A0K1PQP7_9BACT</name>
<keyword evidence="2" id="KW-0808">Transferase</keyword>
<dbReference type="InterPro" id="IPR016181">
    <property type="entry name" value="Acyl_CoA_acyltransferase"/>
</dbReference>
<evidence type="ECO:0000259" key="1">
    <source>
        <dbReference type="PROSITE" id="PS51186"/>
    </source>
</evidence>
<dbReference type="AlphaFoldDB" id="A0A0K1PQP7"/>